<dbReference type="InterPro" id="IPR009599">
    <property type="entry name" value="DUF1207"/>
</dbReference>
<organism evidence="1 2">
    <name type="scientific">Candidatus Muproteobacteria bacterium RIFCSPLOWO2_01_FULL_60_18</name>
    <dbReference type="NCBI Taxonomy" id="1817768"/>
    <lineage>
        <taxon>Bacteria</taxon>
        <taxon>Pseudomonadati</taxon>
        <taxon>Pseudomonadota</taxon>
        <taxon>Candidatus Muproteobacteria</taxon>
    </lineage>
</organism>
<proteinExistence type="predicted"/>
<dbReference type="STRING" id="1817768.A3A87_01390"/>
<protein>
    <recommendedName>
        <fullName evidence="3">DUF1207 domain-containing protein</fullName>
    </recommendedName>
</protein>
<name>A0A1F6TY23_9PROT</name>
<dbReference type="Proteomes" id="UP000179037">
    <property type="component" value="Unassembled WGS sequence"/>
</dbReference>
<evidence type="ECO:0008006" key="3">
    <source>
        <dbReference type="Google" id="ProtNLM"/>
    </source>
</evidence>
<reference evidence="1 2" key="1">
    <citation type="journal article" date="2016" name="Nat. Commun.">
        <title>Thousands of microbial genomes shed light on interconnected biogeochemical processes in an aquifer system.</title>
        <authorList>
            <person name="Anantharaman K."/>
            <person name="Brown C.T."/>
            <person name="Hug L.A."/>
            <person name="Sharon I."/>
            <person name="Castelle C.J."/>
            <person name="Probst A.J."/>
            <person name="Thomas B.C."/>
            <person name="Singh A."/>
            <person name="Wilkins M.J."/>
            <person name="Karaoz U."/>
            <person name="Brodie E.L."/>
            <person name="Williams K.H."/>
            <person name="Hubbard S.S."/>
            <person name="Banfield J.F."/>
        </authorList>
    </citation>
    <scope>NUCLEOTIDE SEQUENCE [LARGE SCALE GENOMIC DNA]</scope>
</reference>
<dbReference type="EMBL" id="MFTC01000080">
    <property type="protein sequence ID" value="OGI50007.1"/>
    <property type="molecule type" value="Genomic_DNA"/>
</dbReference>
<accession>A0A1F6TY23</accession>
<comment type="caution">
    <text evidence="1">The sequence shown here is derived from an EMBL/GenBank/DDBJ whole genome shotgun (WGS) entry which is preliminary data.</text>
</comment>
<gene>
    <name evidence="1" type="ORF">A3A87_01390</name>
</gene>
<dbReference type="AlphaFoldDB" id="A0A1F6TY23"/>
<sequence length="379" mass="42501">MKYRRYRQIISFFLGASRRIFLGALIAGAVWVPAGAGEPEEYLRGYVDSLLDSRYPGLGLRSQLVSTDGTVTLTSRTCLGPSQKRDVVYLLTKTGRVKNIQWDLSTDCDRSDAAVERDKPGGERETPAPVDVYALPEQELFAPLLADPRQPRFSVSYLHYRAPASEFSAASVAFGEYFGLASGFFGSSGSSQIGIQGGVFALFNLDAPSSDLINSDYWIGLPLSYRRGPWSYLLRIYHQSSHLGDEFILGSPGVNRVNLSYEDMKFLASYEWERWRLYGGGGYILNSEPDLAPKHLQGGAEYVWTRAAGSLSFIAAVDVQASEELDWRRSRSYQAGFEFRRGSPRRVRLMLEHFRGHSPNGQFYRESLRYTGLGLYFGF</sequence>
<dbReference type="Pfam" id="PF06727">
    <property type="entry name" value="DUF1207"/>
    <property type="match status" value="1"/>
</dbReference>
<evidence type="ECO:0000313" key="2">
    <source>
        <dbReference type="Proteomes" id="UP000179037"/>
    </source>
</evidence>
<evidence type="ECO:0000313" key="1">
    <source>
        <dbReference type="EMBL" id="OGI50007.1"/>
    </source>
</evidence>